<comment type="caution">
    <text evidence="2">The sequence shown here is derived from an EMBL/GenBank/DDBJ whole genome shotgun (WGS) entry which is preliminary data.</text>
</comment>
<protein>
    <submittedName>
        <fullName evidence="2">Uncharacterized protein</fullName>
    </submittedName>
</protein>
<evidence type="ECO:0000313" key="2">
    <source>
        <dbReference type="EMBL" id="KAK8898999.1"/>
    </source>
</evidence>
<feature type="region of interest" description="Disordered" evidence="1">
    <location>
        <begin position="271"/>
        <end position="291"/>
    </location>
</feature>
<dbReference type="SMART" id="SM00248">
    <property type="entry name" value="ANK"/>
    <property type="match status" value="2"/>
</dbReference>
<organism evidence="2 3">
    <name type="scientific">Tritrichomonas musculus</name>
    <dbReference type="NCBI Taxonomy" id="1915356"/>
    <lineage>
        <taxon>Eukaryota</taxon>
        <taxon>Metamonada</taxon>
        <taxon>Parabasalia</taxon>
        <taxon>Tritrichomonadida</taxon>
        <taxon>Tritrichomonadidae</taxon>
        <taxon>Tritrichomonas</taxon>
    </lineage>
</organism>
<evidence type="ECO:0000313" key="3">
    <source>
        <dbReference type="Proteomes" id="UP001470230"/>
    </source>
</evidence>
<dbReference type="EMBL" id="JAPFFF010000001">
    <property type="protein sequence ID" value="KAK8898999.1"/>
    <property type="molecule type" value="Genomic_DNA"/>
</dbReference>
<feature type="region of interest" description="Disordered" evidence="1">
    <location>
        <begin position="122"/>
        <end position="143"/>
    </location>
</feature>
<sequence>MESAKYSIDNDNDFYLTKLPVLNSLLDWGITLFVDKDFPPYHDMTLVQYAIAKRKPKCLKALLDILKGNLKKNSKEIMFPTSSNTRANLLKLAIEFGSKSKYYDTEDDKCLEIIINAFGEASDNKDNNNDNNNDDNLPFDVDLGNKTSETPLITAIRNRNTKAIDLLMGHKANIFHPLKENEEIIQSSQVSSMPIMIIFKLHNNQDELKDIFDNVLKDYSGYIFTRLNKLKVKDGDSQEEFIGVLEKYRLHNSKEFLIERIKQNTKKISTLDQNKGQADTQDNEQPNANPSQEEICSAENCTRHAITHCNICGRPLCDEHSPIHHCS</sequence>
<accession>A0ABR2L6Q4</accession>
<keyword evidence="3" id="KW-1185">Reference proteome</keyword>
<dbReference type="InterPro" id="IPR036770">
    <property type="entry name" value="Ankyrin_rpt-contain_sf"/>
</dbReference>
<evidence type="ECO:0000256" key="1">
    <source>
        <dbReference type="SAM" id="MobiDB-lite"/>
    </source>
</evidence>
<dbReference type="Gene3D" id="1.25.40.20">
    <property type="entry name" value="Ankyrin repeat-containing domain"/>
    <property type="match status" value="1"/>
</dbReference>
<name>A0ABR2L6Q4_9EUKA</name>
<dbReference type="Proteomes" id="UP001470230">
    <property type="component" value="Unassembled WGS sequence"/>
</dbReference>
<gene>
    <name evidence="2" type="ORF">M9Y10_001295</name>
</gene>
<proteinExistence type="predicted"/>
<reference evidence="2 3" key="1">
    <citation type="submission" date="2024-04" db="EMBL/GenBank/DDBJ databases">
        <title>Tritrichomonas musculus Genome.</title>
        <authorList>
            <person name="Alves-Ferreira E."/>
            <person name="Grigg M."/>
            <person name="Lorenzi H."/>
            <person name="Galac M."/>
        </authorList>
    </citation>
    <scope>NUCLEOTIDE SEQUENCE [LARGE SCALE GENOMIC DNA]</scope>
    <source>
        <strain evidence="2 3">EAF2021</strain>
    </source>
</reference>
<dbReference type="InterPro" id="IPR002110">
    <property type="entry name" value="Ankyrin_rpt"/>
</dbReference>
<dbReference type="SUPFAM" id="SSF48403">
    <property type="entry name" value="Ankyrin repeat"/>
    <property type="match status" value="1"/>
</dbReference>